<accession>A0AAU9DZM7</accession>
<keyword evidence="4" id="KW-0812">Transmembrane</keyword>
<evidence type="ECO:0000256" key="1">
    <source>
        <dbReference type="ARBA" id="ARBA00004196"/>
    </source>
</evidence>
<organism evidence="5 6">
    <name type="scientific">Haliovirga abyssi</name>
    <dbReference type="NCBI Taxonomy" id="2996794"/>
    <lineage>
        <taxon>Bacteria</taxon>
        <taxon>Fusobacteriati</taxon>
        <taxon>Fusobacteriota</taxon>
        <taxon>Fusobacteriia</taxon>
        <taxon>Fusobacteriales</taxon>
        <taxon>Haliovirgaceae</taxon>
        <taxon>Haliovirga</taxon>
    </lineage>
</organism>
<feature type="coiled-coil region" evidence="3">
    <location>
        <begin position="107"/>
        <end position="134"/>
    </location>
</feature>
<keyword evidence="4" id="KW-0472">Membrane</keyword>
<dbReference type="GO" id="GO:0030313">
    <property type="term" value="C:cell envelope"/>
    <property type="evidence" value="ECO:0007669"/>
    <property type="project" value="UniProtKB-SubCell"/>
</dbReference>
<dbReference type="PANTHER" id="PTHR32347">
    <property type="entry name" value="EFFLUX SYSTEM COMPONENT YKNX-RELATED"/>
    <property type="match status" value="1"/>
</dbReference>
<protein>
    <recommendedName>
        <fullName evidence="7">HlyD family efflux transporter periplasmic adaptor subunit</fullName>
    </recommendedName>
</protein>
<sequence length="353" mass="41274">MMKTPHKIMKLIKSTVVLFLVVIIATLFLFQKTEYVEGNGIVIADRYNVYSPASGEIKRIEKDFGDIVKKGETVIEIDPKETENKYIENKIAMDNLFTELKIKEMDENQLDLEQKSYENNLELLEMDYINLEDEYKNSEFLYKKGEKSEYELKKSRYLLKKKKLEISDYKIKNNIKIKKNLIKKEKRDLKNQINYYENKGKDLKEEIKKCIVKSEYEGVTIITKDLKELMGSTVNKGELLFTLADLKNLKMIVTLQENAIGKVKDGQKVIIMLDAIPYEKFTTIEGEVIKLYPQAKDGMTYNKVEIIIKGFTNKLKKDKLKEINLKNGLKGKAKIIVKEKKIIAKYLWDKLFE</sequence>
<keyword evidence="6" id="KW-1185">Reference proteome</keyword>
<dbReference type="Proteomes" id="UP001321582">
    <property type="component" value="Chromosome"/>
</dbReference>
<feature type="transmembrane region" description="Helical" evidence="4">
    <location>
        <begin position="12"/>
        <end position="30"/>
    </location>
</feature>
<gene>
    <name evidence="5" type="ORF">HLVA_00240</name>
</gene>
<comment type="subcellular location">
    <subcellularLocation>
        <location evidence="1">Cell envelope</location>
    </subcellularLocation>
</comment>
<name>A0AAU9DZM7_9FUSO</name>
<dbReference type="KEGG" id="haby:HLVA_00240"/>
<dbReference type="InterPro" id="IPR050465">
    <property type="entry name" value="UPF0194_transport"/>
</dbReference>
<dbReference type="Gene3D" id="2.40.50.100">
    <property type="match status" value="1"/>
</dbReference>
<evidence type="ECO:0008006" key="7">
    <source>
        <dbReference type="Google" id="ProtNLM"/>
    </source>
</evidence>
<reference evidence="5 6" key="1">
    <citation type="submission" date="2022-11" db="EMBL/GenBank/DDBJ databases">
        <title>Haliovirga abyssi gen. nov., sp. nov., a mesophilic fermentative bacterium isolated from the Iheya North hydrothermal field and the proposal of Haliovirgaceae fam. nov.</title>
        <authorList>
            <person name="Miyazaki U."/>
            <person name="Tame A."/>
            <person name="Miyazaki J."/>
            <person name="Takai K."/>
            <person name="Sawayama S."/>
            <person name="Kitajima M."/>
            <person name="Okamoto A."/>
            <person name="Nakagawa S."/>
        </authorList>
    </citation>
    <scope>NUCLEOTIDE SEQUENCE [LARGE SCALE GENOMIC DNA]</scope>
    <source>
        <strain evidence="5 6">IC12</strain>
    </source>
</reference>
<keyword evidence="4" id="KW-1133">Transmembrane helix</keyword>
<keyword evidence="2 3" id="KW-0175">Coiled coil</keyword>
<dbReference type="Gene3D" id="2.40.30.170">
    <property type="match status" value="1"/>
</dbReference>
<evidence type="ECO:0000313" key="5">
    <source>
        <dbReference type="EMBL" id="BDU49455.1"/>
    </source>
</evidence>
<dbReference type="EMBL" id="AP027059">
    <property type="protein sequence ID" value="BDU49455.1"/>
    <property type="molecule type" value="Genomic_DNA"/>
</dbReference>
<evidence type="ECO:0000256" key="2">
    <source>
        <dbReference type="ARBA" id="ARBA00023054"/>
    </source>
</evidence>
<dbReference type="RefSeq" id="WP_307904414.1">
    <property type="nucleotide sequence ID" value="NZ_AP027059.1"/>
</dbReference>
<evidence type="ECO:0000256" key="3">
    <source>
        <dbReference type="SAM" id="Coils"/>
    </source>
</evidence>
<proteinExistence type="predicted"/>
<evidence type="ECO:0000256" key="4">
    <source>
        <dbReference type="SAM" id="Phobius"/>
    </source>
</evidence>
<feature type="coiled-coil region" evidence="3">
    <location>
        <begin position="172"/>
        <end position="206"/>
    </location>
</feature>
<dbReference type="AlphaFoldDB" id="A0AAU9DZM7"/>
<evidence type="ECO:0000313" key="6">
    <source>
        <dbReference type="Proteomes" id="UP001321582"/>
    </source>
</evidence>